<dbReference type="SUPFAM" id="SSF51395">
    <property type="entry name" value="FMN-linked oxidoreductases"/>
    <property type="match status" value="1"/>
</dbReference>
<dbReference type="CDD" id="cd02932">
    <property type="entry name" value="OYE_YqiM_FMN"/>
    <property type="match status" value="1"/>
</dbReference>
<sequence>MTAAGPAGGSPADGAGLPPLFTPFTLKGVTFRNRIVVTPMCQYAAVDGHAIRWHRAHHGRFALSGVGGALVESTGVSAEGRITPGCLGIYDPAHVEGLARIVAIYRDQNIPVGIQLNHAGRKASADVPLAGAAPFAADDPRAWRIVAPSAVPLIDGWPTPHALTEPEILAIIDDFERAAIRAVAAGFDFVEIHGAHGYLLNSFFSPISNHRDDRWGGSAENRMRLPLDIARRLRAAIPANMPLFYRLSAVDGIEGGLGIEDNVALAAALRDAGVDIIDCSSGGIAGASGGSTVKPGPGYLVPFADQIRREAAMPVMAVGLIFEPVQANAVIADGHADLVAMGRQLLAEPSFPYRAAITLEHPDANSVLPDAYSFFLRRRPVEPRRD</sequence>
<dbReference type="EMBL" id="JBHRXV010000008">
    <property type="protein sequence ID" value="MFC3712808.1"/>
    <property type="molecule type" value="Genomic_DNA"/>
</dbReference>
<dbReference type="Gene3D" id="3.20.20.70">
    <property type="entry name" value="Aldolase class I"/>
    <property type="match status" value="1"/>
</dbReference>
<dbReference type="Proteomes" id="UP001595615">
    <property type="component" value="Unassembled WGS sequence"/>
</dbReference>
<protein>
    <submittedName>
        <fullName evidence="7">NADH:flavin oxidoreductase/NADH oxidase</fullName>
    </submittedName>
</protein>
<evidence type="ECO:0000259" key="6">
    <source>
        <dbReference type="Pfam" id="PF00724"/>
    </source>
</evidence>
<dbReference type="InterPro" id="IPR044152">
    <property type="entry name" value="YqjM-like"/>
</dbReference>
<evidence type="ECO:0000256" key="2">
    <source>
        <dbReference type="ARBA" id="ARBA00022630"/>
    </source>
</evidence>
<keyword evidence="4" id="KW-0521">NADP</keyword>
<dbReference type="PANTHER" id="PTHR43303">
    <property type="entry name" value="NADPH DEHYDROGENASE C23G7.10C-RELATED"/>
    <property type="match status" value="1"/>
</dbReference>
<evidence type="ECO:0000256" key="3">
    <source>
        <dbReference type="ARBA" id="ARBA00022643"/>
    </source>
</evidence>
<keyword evidence="8" id="KW-1185">Reference proteome</keyword>
<evidence type="ECO:0000313" key="8">
    <source>
        <dbReference type="Proteomes" id="UP001595615"/>
    </source>
</evidence>
<feature type="domain" description="NADH:flavin oxidoreductase/NADH oxidase N-terminal" evidence="6">
    <location>
        <begin position="20"/>
        <end position="357"/>
    </location>
</feature>
<dbReference type="Pfam" id="PF00724">
    <property type="entry name" value="Oxidored_FMN"/>
    <property type="match status" value="1"/>
</dbReference>
<dbReference type="InterPro" id="IPR001155">
    <property type="entry name" value="OxRdtase_FMN_N"/>
</dbReference>
<evidence type="ECO:0000256" key="4">
    <source>
        <dbReference type="ARBA" id="ARBA00022857"/>
    </source>
</evidence>
<keyword evidence="2" id="KW-0285">Flavoprotein</keyword>
<organism evidence="7 8">
    <name type="scientific">Sphingoaurantiacus capsulatus</name>
    <dbReference type="NCBI Taxonomy" id="1771310"/>
    <lineage>
        <taxon>Bacteria</taxon>
        <taxon>Pseudomonadati</taxon>
        <taxon>Pseudomonadota</taxon>
        <taxon>Alphaproteobacteria</taxon>
        <taxon>Sphingomonadales</taxon>
        <taxon>Sphingosinicellaceae</taxon>
        <taxon>Sphingoaurantiacus</taxon>
    </lineage>
</organism>
<dbReference type="InterPro" id="IPR013785">
    <property type="entry name" value="Aldolase_TIM"/>
</dbReference>
<evidence type="ECO:0000256" key="5">
    <source>
        <dbReference type="ARBA" id="ARBA00023002"/>
    </source>
</evidence>
<evidence type="ECO:0000256" key="1">
    <source>
        <dbReference type="ARBA" id="ARBA00001917"/>
    </source>
</evidence>
<comment type="cofactor">
    <cofactor evidence="1">
        <name>FMN</name>
        <dbReference type="ChEBI" id="CHEBI:58210"/>
    </cofactor>
</comment>
<reference evidence="8" key="1">
    <citation type="journal article" date="2019" name="Int. J. Syst. Evol. Microbiol.">
        <title>The Global Catalogue of Microorganisms (GCM) 10K type strain sequencing project: providing services to taxonomists for standard genome sequencing and annotation.</title>
        <authorList>
            <consortium name="The Broad Institute Genomics Platform"/>
            <consortium name="The Broad Institute Genome Sequencing Center for Infectious Disease"/>
            <person name="Wu L."/>
            <person name="Ma J."/>
        </authorList>
    </citation>
    <scope>NUCLEOTIDE SEQUENCE [LARGE SCALE GENOMIC DNA]</scope>
    <source>
        <strain evidence="8">KCTC 42644</strain>
    </source>
</reference>
<keyword evidence="3" id="KW-0288">FMN</keyword>
<keyword evidence="5" id="KW-0560">Oxidoreductase</keyword>
<dbReference type="PANTHER" id="PTHR43303:SF4">
    <property type="entry name" value="NADPH DEHYDROGENASE C23G7.10C-RELATED"/>
    <property type="match status" value="1"/>
</dbReference>
<accession>A0ABV7XCR4</accession>
<dbReference type="RefSeq" id="WP_380860420.1">
    <property type="nucleotide sequence ID" value="NZ_JBHRXV010000008.1"/>
</dbReference>
<name>A0ABV7XCR4_9SPHN</name>
<gene>
    <name evidence="7" type="ORF">ACFOMD_09520</name>
</gene>
<evidence type="ECO:0000313" key="7">
    <source>
        <dbReference type="EMBL" id="MFC3712808.1"/>
    </source>
</evidence>
<comment type="caution">
    <text evidence="7">The sequence shown here is derived from an EMBL/GenBank/DDBJ whole genome shotgun (WGS) entry which is preliminary data.</text>
</comment>
<proteinExistence type="predicted"/>